<accession>A0AAD4XZP3</accession>
<reference evidence="1" key="1">
    <citation type="submission" date="2022-03" db="EMBL/GenBank/DDBJ databases">
        <title>Genomic analyses of argali, domestic sheep and their hybrids provide insights into chromosomal evolution, heterosis and genetic basis of agronomic traits.</title>
        <authorList>
            <person name="Li M."/>
        </authorList>
    </citation>
    <scope>NUCLEOTIDE SEQUENCE</scope>
    <source>
        <strain evidence="1">CAU-MHL-2022a</strain>
        <tissue evidence="1">Skin</tissue>
    </source>
</reference>
<protein>
    <submittedName>
        <fullName evidence="1">Uncharacterized protein</fullName>
    </submittedName>
</protein>
<name>A0AAD4XZP3_OVIAM</name>
<dbReference type="Proteomes" id="UP001214576">
    <property type="component" value="Unassembled WGS sequence"/>
</dbReference>
<sequence>MRELCITEATEVCSHDIQTEAVTNFSLCAERLEAEKTKEELKDIQNYVDNGCLSAVSVLVHNQGLMRLDLQGIHRGGETSKETVHLGSSQDGPDIAWQSGLRDNEEGSLFKIDEAVSLIIKFSHNCFPCIFTLGLRFNIFQDHQLYRSMLLIVNLQCNDMDSSTDTEMDHVTLYHWVLLMKNKNLSSGKTKERLSHSTKEIAYGSVVGEPIQQTYGKIYRIILL</sequence>
<dbReference type="AlphaFoldDB" id="A0AAD4XZP3"/>
<proteinExistence type="predicted"/>
<comment type="caution">
    <text evidence="1">The sequence shown here is derived from an EMBL/GenBank/DDBJ whole genome shotgun (WGS) entry which is preliminary data.</text>
</comment>
<evidence type="ECO:0000313" key="2">
    <source>
        <dbReference type="Proteomes" id="UP001214576"/>
    </source>
</evidence>
<keyword evidence="2" id="KW-1185">Reference proteome</keyword>
<dbReference type="EMBL" id="JAKZEL010000027">
    <property type="protein sequence ID" value="KAI4529674.1"/>
    <property type="molecule type" value="Genomic_DNA"/>
</dbReference>
<evidence type="ECO:0000313" key="1">
    <source>
        <dbReference type="EMBL" id="KAI4529674.1"/>
    </source>
</evidence>
<organism evidence="1 2">
    <name type="scientific">Ovis ammon polii</name>
    <dbReference type="NCBI Taxonomy" id="230172"/>
    <lineage>
        <taxon>Eukaryota</taxon>
        <taxon>Metazoa</taxon>
        <taxon>Chordata</taxon>
        <taxon>Craniata</taxon>
        <taxon>Vertebrata</taxon>
        <taxon>Euteleostomi</taxon>
        <taxon>Mammalia</taxon>
        <taxon>Eutheria</taxon>
        <taxon>Laurasiatheria</taxon>
        <taxon>Artiodactyla</taxon>
        <taxon>Ruminantia</taxon>
        <taxon>Pecora</taxon>
        <taxon>Bovidae</taxon>
        <taxon>Caprinae</taxon>
        <taxon>Ovis</taxon>
    </lineage>
</organism>
<gene>
    <name evidence="1" type="ORF">MG293_020352</name>
</gene>